<organism evidence="6 7">
    <name type="scientific">Symbiodinium necroappetens</name>
    <dbReference type="NCBI Taxonomy" id="1628268"/>
    <lineage>
        <taxon>Eukaryota</taxon>
        <taxon>Sar</taxon>
        <taxon>Alveolata</taxon>
        <taxon>Dinophyceae</taxon>
        <taxon>Suessiales</taxon>
        <taxon>Symbiodiniaceae</taxon>
        <taxon>Symbiodinium</taxon>
    </lineage>
</organism>
<dbReference type="Pfam" id="PF05383">
    <property type="entry name" value="La"/>
    <property type="match status" value="1"/>
</dbReference>
<feature type="region of interest" description="Disordered" evidence="3">
    <location>
        <begin position="275"/>
        <end position="301"/>
    </location>
</feature>
<dbReference type="InterPro" id="IPR045180">
    <property type="entry name" value="La_dom_prot"/>
</dbReference>
<dbReference type="CDD" id="cd07323">
    <property type="entry name" value="LAM"/>
    <property type="match status" value="1"/>
</dbReference>
<feature type="domain" description="RRM" evidence="4">
    <location>
        <begin position="339"/>
        <end position="427"/>
    </location>
</feature>
<evidence type="ECO:0000313" key="6">
    <source>
        <dbReference type="EMBL" id="CAE7452523.1"/>
    </source>
</evidence>
<dbReference type="SUPFAM" id="SSF54928">
    <property type="entry name" value="RNA-binding domain, RBD"/>
    <property type="match status" value="1"/>
</dbReference>
<feature type="region of interest" description="Disordered" evidence="3">
    <location>
        <begin position="668"/>
        <end position="689"/>
    </location>
</feature>
<dbReference type="CDD" id="cd12277">
    <property type="entry name" value="RRM3_MEI2_EAR1_like"/>
    <property type="match status" value="1"/>
</dbReference>
<accession>A0A812RU04</accession>
<dbReference type="PROSITE" id="PS50102">
    <property type="entry name" value="RRM"/>
    <property type="match status" value="1"/>
</dbReference>
<feature type="non-terminal residue" evidence="6">
    <location>
        <position position="689"/>
    </location>
</feature>
<dbReference type="AlphaFoldDB" id="A0A812RU04"/>
<feature type="domain" description="HTH La-type RNA-binding" evidence="5">
    <location>
        <begin position="585"/>
        <end position="674"/>
    </location>
</feature>
<reference evidence="6" key="1">
    <citation type="submission" date="2021-02" db="EMBL/GenBank/DDBJ databases">
        <authorList>
            <person name="Dougan E. K."/>
            <person name="Rhodes N."/>
            <person name="Thang M."/>
            <person name="Chan C."/>
        </authorList>
    </citation>
    <scope>NUCLEOTIDE SEQUENCE</scope>
</reference>
<dbReference type="Proteomes" id="UP000601435">
    <property type="component" value="Unassembled WGS sequence"/>
</dbReference>
<dbReference type="InterPro" id="IPR036390">
    <property type="entry name" value="WH_DNA-bd_sf"/>
</dbReference>
<dbReference type="GO" id="GO:0005737">
    <property type="term" value="C:cytoplasm"/>
    <property type="evidence" value="ECO:0007669"/>
    <property type="project" value="UniProtKB-ARBA"/>
</dbReference>
<evidence type="ECO:0000256" key="1">
    <source>
        <dbReference type="ARBA" id="ARBA00022884"/>
    </source>
</evidence>
<feature type="compositionally biased region" description="Basic and acidic residues" evidence="3">
    <location>
        <begin position="68"/>
        <end position="80"/>
    </location>
</feature>
<feature type="region of interest" description="Disordered" evidence="3">
    <location>
        <begin position="462"/>
        <end position="502"/>
    </location>
</feature>
<comment type="caution">
    <text evidence="6">The sequence shown here is derived from an EMBL/GenBank/DDBJ whole genome shotgun (WGS) entry which is preliminary data.</text>
</comment>
<feature type="region of interest" description="Disordered" evidence="3">
    <location>
        <begin position="60"/>
        <end position="100"/>
    </location>
</feature>
<feature type="region of interest" description="Disordered" evidence="3">
    <location>
        <begin position="1"/>
        <end position="24"/>
    </location>
</feature>
<protein>
    <submittedName>
        <fullName evidence="6">ML2 protein</fullName>
    </submittedName>
</protein>
<dbReference type="InterPro" id="IPR000504">
    <property type="entry name" value="RRM_dom"/>
</dbReference>
<dbReference type="PANTHER" id="PTHR22792">
    <property type="entry name" value="LUPUS LA PROTEIN-RELATED"/>
    <property type="match status" value="1"/>
</dbReference>
<feature type="compositionally biased region" description="Basic and acidic residues" evidence="3">
    <location>
        <begin position="473"/>
        <end position="482"/>
    </location>
</feature>
<gene>
    <name evidence="6" type="primary">ML2</name>
    <name evidence="6" type="ORF">SNEC2469_LOCUS12555</name>
</gene>
<evidence type="ECO:0000259" key="5">
    <source>
        <dbReference type="PROSITE" id="PS50961"/>
    </source>
</evidence>
<dbReference type="EMBL" id="CAJNJA010019919">
    <property type="protein sequence ID" value="CAE7452523.1"/>
    <property type="molecule type" value="Genomic_DNA"/>
</dbReference>
<dbReference type="PROSITE" id="PS50961">
    <property type="entry name" value="HTH_LA"/>
    <property type="match status" value="1"/>
</dbReference>
<dbReference type="GO" id="GO:0003723">
    <property type="term" value="F:RNA binding"/>
    <property type="evidence" value="ECO:0007669"/>
    <property type="project" value="UniProtKB-UniRule"/>
</dbReference>
<name>A0A812RU04_9DINO</name>
<dbReference type="SUPFAM" id="SSF46785">
    <property type="entry name" value="Winged helix' DNA-binding domain"/>
    <property type="match status" value="1"/>
</dbReference>
<dbReference type="SMART" id="SM00715">
    <property type="entry name" value="LA"/>
    <property type="match status" value="1"/>
</dbReference>
<dbReference type="InterPro" id="IPR035979">
    <property type="entry name" value="RBD_domain_sf"/>
</dbReference>
<dbReference type="Gene3D" id="1.10.10.10">
    <property type="entry name" value="Winged helix-like DNA-binding domain superfamily/Winged helix DNA-binding domain"/>
    <property type="match status" value="1"/>
</dbReference>
<keyword evidence="7" id="KW-1185">Reference proteome</keyword>
<proteinExistence type="predicted"/>
<dbReference type="InterPro" id="IPR006630">
    <property type="entry name" value="La_HTH"/>
</dbReference>
<keyword evidence="1 2" id="KW-0694">RNA-binding</keyword>
<evidence type="ECO:0000256" key="2">
    <source>
        <dbReference type="PROSITE-ProRule" id="PRU00332"/>
    </source>
</evidence>
<dbReference type="InterPro" id="IPR007201">
    <property type="entry name" value="Mei2-like_Rrm_C"/>
</dbReference>
<dbReference type="OrthoDB" id="417481at2759"/>
<evidence type="ECO:0000259" key="4">
    <source>
        <dbReference type="PROSITE" id="PS50102"/>
    </source>
</evidence>
<dbReference type="InterPro" id="IPR036388">
    <property type="entry name" value="WH-like_DNA-bd_sf"/>
</dbReference>
<dbReference type="Pfam" id="PF04059">
    <property type="entry name" value="RRM_2"/>
    <property type="match status" value="2"/>
</dbReference>
<feature type="compositionally biased region" description="Basic and acidic residues" evidence="3">
    <location>
        <begin position="1"/>
        <end position="13"/>
    </location>
</feature>
<sequence length="689" mass="76423">VQARGGKENEERAPVSTGPKYDRHELLRTYGTCKSNGGALPILQESNAIEAPKELKYVLEDRPEDADAGGRSREAGDKVKAMKRQTSESMDEQPDVQTPGGKVDLLKELGTEASTPAAPDPMILAYLQSMMSAFAYPGMPYPGGFTTVMLRNIPNRYTRDMLIARLDKGYKNLYDFVYLPIDFSSKCNVGYAFINFRTPGAAHRFHTEFHGTKTKQCLPGFSSSKVAEVSFARVQGRDQNMENLRDEKFMEKLHDRPDWQPLFLDESGKEIPFSKAFPGDKKRSKKPATPATPTYIPPTTPTGYMRPPPSFPTFQPSFSLPPAPASTFASLLPSASADTLLMLKGVPVSYTRDKFVDTLKSKYGAAFDFIFLPNDAKSEGNRGHAFVNFSKSDTAKQFQEDFMGKAMKDCFDGTEEEKACEVVPARMESLEKTIQRLQSRKEAESPESPWLPLLFGEDGEVKPFPSLSAPDSGAKDEAEPKAKAKQKDRKQGSKESTPSAAKGGYQYPQGYYGFPGGFPPYPGYNPAVYAYAQLAVAQNAQAIQVAQLQAQASARKHGGKGGAKSGLFPSILDPLAAAVNHKENEELSDDQKAQLRHQVEYYFSTDNLCKDLFLREHMERDGWVALDLIRTFPRVSKFSVSSKKLMEACAKSEKLEIDDNQEKIRLANADERSKWANTPVPPDYKKRSA</sequence>
<dbReference type="PANTHER" id="PTHR22792:SF132">
    <property type="entry name" value="LA-RELATED PROTEIN 1"/>
    <property type="match status" value="1"/>
</dbReference>
<evidence type="ECO:0000256" key="3">
    <source>
        <dbReference type="SAM" id="MobiDB-lite"/>
    </source>
</evidence>
<evidence type="ECO:0000313" key="7">
    <source>
        <dbReference type="Proteomes" id="UP000601435"/>
    </source>
</evidence>